<dbReference type="RefSeq" id="WP_369084565.1">
    <property type="nucleotide sequence ID" value="NZ_JBFSHR010000028.1"/>
</dbReference>
<protein>
    <submittedName>
        <fullName evidence="1">Uncharacterized protein</fullName>
    </submittedName>
</protein>
<keyword evidence="2" id="KW-1185">Reference proteome</keyword>
<accession>A0ABV3Y2W2</accession>
<proteinExistence type="predicted"/>
<dbReference type="Proteomes" id="UP001560267">
    <property type="component" value="Unassembled WGS sequence"/>
</dbReference>
<comment type="caution">
    <text evidence="1">The sequence shown here is derived from an EMBL/GenBank/DDBJ whole genome shotgun (WGS) entry which is preliminary data.</text>
</comment>
<reference evidence="1 2" key="1">
    <citation type="submission" date="2024-07" db="EMBL/GenBank/DDBJ databases">
        <title>Draft Genome Sequence of Ferrimicrobium acidiphilum Strain YE2023, Isolated from a Pulp of Bioleach Reactor.</title>
        <authorList>
            <person name="Elkina Y.A."/>
            <person name="Bulaeva A.G."/>
            <person name="Beletsky A.V."/>
            <person name="Mardanov A.V."/>
        </authorList>
    </citation>
    <scope>NUCLEOTIDE SEQUENCE [LARGE SCALE GENOMIC DNA]</scope>
    <source>
        <strain evidence="1 2">YE2023</strain>
    </source>
</reference>
<name>A0ABV3Y2W2_9ACTN</name>
<dbReference type="EMBL" id="JBFSHR010000028">
    <property type="protein sequence ID" value="MEX6429907.1"/>
    <property type="molecule type" value="Genomic_DNA"/>
</dbReference>
<evidence type="ECO:0000313" key="1">
    <source>
        <dbReference type="EMBL" id="MEX6429907.1"/>
    </source>
</evidence>
<gene>
    <name evidence="1" type="ORF">AB6A68_08655</name>
</gene>
<organism evidence="1 2">
    <name type="scientific">Ferrimicrobium acidiphilum</name>
    <dbReference type="NCBI Taxonomy" id="121039"/>
    <lineage>
        <taxon>Bacteria</taxon>
        <taxon>Bacillati</taxon>
        <taxon>Actinomycetota</taxon>
        <taxon>Acidimicrobiia</taxon>
        <taxon>Acidimicrobiales</taxon>
        <taxon>Acidimicrobiaceae</taxon>
        <taxon>Ferrimicrobium</taxon>
    </lineage>
</organism>
<sequence>MVELYLINSSDIGKRKPASIHDILPLLVDGIELVDVKISARIEAVINELFGLDIGQSIAVSVMKNEGILVSTTREIAPLVKLKSSRLKTLLAAEGITGELRVVVEVKTREAP</sequence>
<evidence type="ECO:0000313" key="2">
    <source>
        <dbReference type="Proteomes" id="UP001560267"/>
    </source>
</evidence>